<keyword evidence="6" id="KW-1185">Reference proteome</keyword>
<protein>
    <submittedName>
        <fullName evidence="5">Transcriptional regulator, AraC family</fullName>
    </submittedName>
</protein>
<dbReference type="PROSITE" id="PS01124">
    <property type="entry name" value="HTH_ARAC_FAMILY_2"/>
    <property type="match status" value="1"/>
</dbReference>
<organism evidence="5 6">
    <name type="scientific">Aureimonas altamirensis DSM 21988</name>
    <dbReference type="NCBI Taxonomy" id="1121026"/>
    <lineage>
        <taxon>Bacteria</taxon>
        <taxon>Pseudomonadati</taxon>
        <taxon>Pseudomonadota</taxon>
        <taxon>Alphaproteobacteria</taxon>
        <taxon>Hyphomicrobiales</taxon>
        <taxon>Aurantimonadaceae</taxon>
        <taxon>Aureimonas</taxon>
    </lineage>
</organism>
<proteinExistence type="predicted"/>
<evidence type="ECO:0000259" key="4">
    <source>
        <dbReference type="PROSITE" id="PS01124"/>
    </source>
</evidence>
<accession>A0ABY1IHD0</accession>
<reference evidence="5 6" key="1">
    <citation type="submission" date="2016-11" db="EMBL/GenBank/DDBJ databases">
        <authorList>
            <person name="Varghese N."/>
            <person name="Submissions S."/>
        </authorList>
    </citation>
    <scope>NUCLEOTIDE SEQUENCE [LARGE SCALE GENOMIC DNA]</scope>
    <source>
        <strain evidence="5 6">DSM 21988</strain>
    </source>
</reference>
<gene>
    <name evidence="5" type="ORF">SAMN02745911_1913</name>
</gene>
<dbReference type="PANTHER" id="PTHR46796:SF7">
    <property type="entry name" value="ARAC FAMILY TRANSCRIPTIONAL REGULATOR"/>
    <property type="match status" value="1"/>
</dbReference>
<dbReference type="InterPro" id="IPR018060">
    <property type="entry name" value="HTH_AraC"/>
</dbReference>
<dbReference type="InterPro" id="IPR009057">
    <property type="entry name" value="Homeodomain-like_sf"/>
</dbReference>
<evidence type="ECO:0000256" key="1">
    <source>
        <dbReference type="ARBA" id="ARBA00023015"/>
    </source>
</evidence>
<dbReference type="RefSeq" id="WP_060605219.1">
    <property type="nucleotide sequence ID" value="NZ_FQZC01000002.1"/>
</dbReference>
<dbReference type="InterPro" id="IPR018062">
    <property type="entry name" value="HTH_AraC-typ_CS"/>
</dbReference>
<keyword evidence="1" id="KW-0805">Transcription regulation</keyword>
<keyword evidence="3" id="KW-0804">Transcription</keyword>
<dbReference type="InterPro" id="IPR020449">
    <property type="entry name" value="Tscrpt_reg_AraC-type_HTH"/>
</dbReference>
<dbReference type="EMBL" id="FQZC01000002">
    <property type="protein sequence ID" value="SHJ17653.1"/>
    <property type="molecule type" value="Genomic_DNA"/>
</dbReference>
<feature type="domain" description="HTH araC/xylS-type" evidence="4">
    <location>
        <begin position="196"/>
        <end position="295"/>
    </location>
</feature>
<dbReference type="InterPro" id="IPR050204">
    <property type="entry name" value="AraC_XylS_family_regulators"/>
</dbReference>
<evidence type="ECO:0000313" key="6">
    <source>
        <dbReference type="Proteomes" id="UP000184290"/>
    </source>
</evidence>
<name>A0ABY1IHD0_9HYPH</name>
<dbReference type="SUPFAM" id="SSF46689">
    <property type="entry name" value="Homeodomain-like"/>
    <property type="match status" value="2"/>
</dbReference>
<keyword evidence="2" id="KW-0238">DNA-binding</keyword>
<dbReference type="InterPro" id="IPR032783">
    <property type="entry name" value="AraC_lig"/>
</dbReference>
<evidence type="ECO:0000256" key="3">
    <source>
        <dbReference type="ARBA" id="ARBA00023163"/>
    </source>
</evidence>
<dbReference type="PROSITE" id="PS00041">
    <property type="entry name" value="HTH_ARAC_FAMILY_1"/>
    <property type="match status" value="1"/>
</dbReference>
<dbReference type="Gene3D" id="1.10.10.60">
    <property type="entry name" value="Homeodomain-like"/>
    <property type="match status" value="2"/>
</dbReference>
<dbReference type="SMART" id="SM00342">
    <property type="entry name" value="HTH_ARAC"/>
    <property type="match status" value="1"/>
</dbReference>
<dbReference type="Pfam" id="PF12833">
    <property type="entry name" value="HTH_18"/>
    <property type="match status" value="1"/>
</dbReference>
<dbReference type="Pfam" id="PF12852">
    <property type="entry name" value="Cupin_6"/>
    <property type="match status" value="1"/>
</dbReference>
<dbReference type="Proteomes" id="UP000184290">
    <property type="component" value="Unassembled WGS sequence"/>
</dbReference>
<comment type="caution">
    <text evidence="5">The sequence shown here is derived from an EMBL/GenBank/DDBJ whole genome shotgun (WGS) entry which is preliminary data.</text>
</comment>
<evidence type="ECO:0000256" key="2">
    <source>
        <dbReference type="ARBA" id="ARBA00023125"/>
    </source>
</evidence>
<sequence length="310" mass="33615">MIDPLAEVIALLKPAASYAKMVTARGSWAVRPPHDKPFYAALLEGEVTLTAGDRAPERLHAGDFVLLPATDALQVTSRIPPESGRTTEPLELGPGMFRIGPEGTPDARMLVGTCTFGSDDSALLVSLLPDLVIVRGERRLTMLVELLNAEARGKRPGREVVLGHLLQVLLIEAFRTTKLSSPAPGLLRGLSDERLAPALRRMHGEPARPWTVGELAREAALSRSSFYDRFRREVGVAPMDYLLKWRMALAKDLLRGADSPAVGDVAQRVGYSSQSTFSVAFSREVGATPRTYARRTVHGMADGADIQPMG</sequence>
<dbReference type="PANTHER" id="PTHR46796">
    <property type="entry name" value="HTH-TYPE TRANSCRIPTIONAL ACTIVATOR RHAS-RELATED"/>
    <property type="match status" value="1"/>
</dbReference>
<dbReference type="PRINTS" id="PR00032">
    <property type="entry name" value="HTHARAC"/>
</dbReference>
<evidence type="ECO:0000313" key="5">
    <source>
        <dbReference type="EMBL" id="SHJ17653.1"/>
    </source>
</evidence>